<evidence type="ECO:0000313" key="4">
    <source>
        <dbReference type="Proteomes" id="UP000036270"/>
    </source>
</evidence>
<dbReference type="STRING" id="67855.RO21_08590"/>
<dbReference type="PATRIC" id="fig|67855.3.peg.1788"/>
<evidence type="ECO:0000259" key="2">
    <source>
        <dbReference type="Pfam" id="PF13369"/>
    </source>
</evidence>
<reference evidence="3 4" key="1">
    <citation type="submission" date="2014-12" db="EMBL/GenBank/DDBJ databases">
        <title>Reclassification of Actinobacillus muris as Muribacter muris.</title>
        <authorList>
            <person name="Christensen H."/>
            <person name="Nicklas W."/>
            <person name="Bisgaard M."/>
        </authorList>
    </citation>
    <scope>NUCLEOTIDE SEQUENCE [LARGE SCALE GENOMIC DNA]</scope>
    <source>
        <strain evidence="3 4">Ackerman80-443D</strain>
    </source>
</reference>
<accession>A0A0J5P402</accession>
<feature type="domain" description="Protein SirB1 N-terminal" evidence="2">
    <location>
        <begin position="46"/>
        <end position="194"/>
    </location>
</feature>
<dbReference type="Pfam" id="PF13369">
    <property type="entry name" value="Transglut_core2"/>
    <property type="match status" value="1"/>
</dbReference>
<dbReference type="Pfam" id="PF13371">
    <property type="entry name" value="TPR_9"/>
    <property type="match status" value="1"/>
</dbReference>
<dbReference type="AlphaFoldDB" id="A0A0J5P402"/>
<proteinExistence type="inferred from homology"/>
<organism evidence="3 4">
    <name type="scientific">Muribacter muris</name>
    <dbReference type="NCBI Taxonomy" id="67855"/>
    <lineage>
        <taxon>Bacteria</taxon>
        <taxon>Pseudomonadati</taxon>
        <taxon>Pseudomonadota</taxon>
        <taxon>Gammaproteobacteria</taxon>
        <taxon>Pasteurellales</taxon>
        <taxon>Pasteurellaceae</taxon>
        <taxon>Muribacter</taxon>
    </lineage>
</organism>
<keyword evidence="4" id="KW-1185">Reference proteome</keyword>
<name>A0A0J5P402_9PAST</name>
<gene>
    <name evidence="3" type="ORF">RO21_08590</name>
</gene>
<sequence>MDDIIPQFELSNKARTVLQRFLYKELIRLNLLVDHTLSQPQIYGLMAALVKKAKYHVNGETDAERITQLLDFIYRQQGFHCHYQEYFYTENILLGTVLRRRRGMPVALGAILLQLASALNLPLYPVNFPTQLVIRAEITLANGRKETRFINPWDGSWLTFEKMSKWLEGEMGYSAELNRDFLRIAEPEELLERLETVFKMALTREGRYEDILRVIEYRLAQDPEDPYEIRDRGVILASMDCYQAAYDDLSYFVDQCPDDPSAVMLKLEMASLEKHIKMNVLH</sequence>
<dbReference type="RefSeq" id="WP_047977379.1">
    <property type="nucleotide sequence ID" value="NZ_JWIZ01000055.1"/>
</dbReference>
<comment type="caution">
    <text evidence="3">The sequence shown here is derived from an EMBL/GenBank/DDBJ whole genome shotgun (WGS) entry which is preliminary data.</text>
</comment>
<comment type="similarity">
    <text evidence="1">Belongs to the UPF0162 family.</text>
</comment>
<dbReference type="InterPro" id="IPR032698">
    <property type="entry name" value="SirB1_N"/>
</dbReference>
<dbReference type="EMBL" id="JWIZ01000055">
    <property type="protein sequence ID" value="KMK51021.1"/>
    <property type="molecule type" value="Genomic_DNA"/>
</dbReference>
<evidence type="ECO:0000256" key="1">
    <source>
        <dbReference type="ARBA" id="ARBA00007100"/>
    </source>
</evidence>
<dbReference type="Proteomes" id="UP000036270">
    <property type="component" value="Unassembled WGS sequence"/>
</dbReference>
<evidence type="ECO:0000313" key="3">
    <source>
        <dbReference type="EMBL" id="KMK51021.1"/>
    </source>
</evidence>
<protein>
    <recommendedName>
        <fullName evidence="2">Protein SirB1 N-terminal domain-containing protein</fullName>
    </recommendedName>
</protein>